<evidence type="ECO:0000256" key="10">
    <source>
        <dbReference type="ARBA" id="ARBA00025810"/>
    </source>
</evidence>
<keyword evidence="3 11" id="KW-0285">Flavoprotein</keyword>
<evidence type="ECO:0000256" key="9">
    <source>
        <dbReference type="ARBA" id="ARBA00023235"/>
    </source>
</evidence>
<dbReference type="GO" id="GO:0016491">
    <property type="term" value="F:oxidoreductase activity"/>
    <property type="evidence" value="ECO:0007669"/>
    <property type="project" value="InterPro"/>
</dbReference>
<feature type="binding site" evidence="11">
    <location>
        <position position="152"/>
    </location>
    <ligand>
        <name>substrate</name>
    </ligand>
</feature>
<dbReference type="GO" id="GO:0005737">
    <property type="term" value="C:cytoplasm"/>
    <property type="evidence" value="ECO:0007669"/>
    <property type="project" value="UniProtKB-SubCell"/>
</dbReference>
<dbReference type="GO" id="GO:0010181">
    <property type="term" value="F:FMN binding"/>
    <property type="evidence" value="ECO:0007669"/>
    <property type="project" value="UniProtKB-UniRule"/>
</dbReference>
<dbReference type="GO" id="GO:0070402">
    <property type="term" value="F:NADPH binding"/>
    <property type="evidence" value="ECO:0007669"/>
    <property type="project" value="UniProtKB-UniRule"/>
</dbReference>
<dbReference type="GO" id="GO:0004452">
    <property type="term" value="F:isopentenyl-diphosphate delta-isomerase activity"/>
    <property type="evidence" value="ECO:0007669"/>
    <property type="project" value="UniProtKB-UniRule"/>
</dbReference>
<keyword evidence="4 11" id="KW-0288">FMN</keyword>
<feature type="binding site" evidence="11">
    <location>
        <position position="153"/>
    </location>
    <ligand>
        <name>Mg(2+)</name>
        <dbReference type="ChEBI" id="CHEBI:18420"/>
    </ligand>
</feature>
<dbReference type="PANTHER" id="PTHR43665">
    <property type="entry name" value="ISOPENTENYL-DIPHOSPHATE DELTA-ISOMERASE"/>
    <property type="match status" value="1"/>
</dbReference>
<dbReference type="GO" id="GO:0000287">
    <property type="term" value="F:magnesium ion binding"/>
    <property type="evidence" value="ECO:0007669"/>
    <property type="project" value="UniProtKB-UniRule"/>
</dbReference>
<dbReference type="NCBIfam" id="TIGR02151">
    <property type="entry name" value="IPP_isom_2"/>
    <property type="match status" value="1"/>
</dbReference>
<name>A0A428N4S1_9BACI</name>
<keyword evidence="8 11" id="KW-0414">Isoprene biosynthesis</keyword>
<feature type="binding site" evidence="11">
    <location>
        <position position="122"/>
    </location>
    <ligand>
        <name>FMN</name>
        <dbReference type="ChEBI" id="CHEBI:58210"/>
    </ligand>
</feature>
<dbReference type="PANTHER" id="PTHR43665:SF1">
    <property type="entry name" value="ISOPENTENYL-DIPHOSPHATE DELTA-ISOMERASE"/>
    <property type="match status" value="1"/>
</dbReference>
<comment type="subcellular location">
    <subcellularLocation>
        <location evidence="11">Cytoplasm</location>
    </subcellularLocation>
</comment>
<dbReference type="InterPro" id="IPR000262">
    <property type="entry name" value="FMN-dep_DH"/>
</dbReference>
<gene>
    <name evidence="11" type="primary">fni</name>
    <name evidence="13" type="ORF">D7Z54_10980</name>
</gene>
<feature type="binding site" evidence="11">
    <location>
        <position position="184"/>
    </location>
    <ligand>
        <name>FMN</name>
        <dbReference type="ChEBI" id="CHEBI:58210"/>
    </ligand>
</feature>
<dbReference type="PIRSF" id="PIRSF003314">
    <property type="entry name" value="IPP_isomerase"/>
    <property type="match status" value="1"/>
</dbReference>
<comment type="caution">
    <text evidence="11">Lacks conserved residue(s) required for the propagation of feature annotation.</text>
</comment>
<keyword evidence="2 11" id="KW-0963">Cytoplasm</keyword>
<keyword evidence="7 11" id="KW-0521">NADP</keyword>
<dbReference type="Gene3D" id="3.20.20.70">
    <property type="entry name" value="Aldolase class I"/>
    <property type="match status" value="1"/>
</dbReference>
<evidence type="ECO:0000256" key="3">
    <source>
        <dbReference type="ARBA" id="ARBA00022630"/>
    </source>
</evidence>
<comment type="caution">
    <text evidence="13">The sequence shown here is derived from an EMBL/GenBank/DDBJ whole genome shotgun (WGS) entry which is preliminary data.</text>
</comment>
<dbReference type="InterPro" id="IPR013785">
    <property type="entry name" value="Aldolase_TIM"/>
</dbReference>
<organism evidence="13 14">
    <name type="scientific">Salibacterium salarium</name>
    <dbReference type="NCBI Taxonomy" id="284579"/>
    <lineage>
        <taxon>Bacteria</taxon>
        <taxon>Bacillati</taxon>
        <taxon>Bacillota</taxon>
        <taxon>Bacilli</taxon>
        <taxon>Bacillales</taxon>
        <taxon>Bacillaceae</taxon>
    </lineage>
</organism>
<protein>
    <recommendedName>
        <fullName evidence="11">Isopentenyl-diphosphate delta-isomerase</fullName>
        <shortName evidence="11">IPP isomerase</shortName>
        <ecNumber evidence="11">5.3.3.2</ecNumber>
    </recommendedName>
    <alternativeName>
        <fullName evidence="11">Isopentenyl diphosphate:dimethylallyl diphosphate isomerase</fullName>
    </alternativeName>
    <alternativeName>
        <fullName evidence="11">Isopentenyl pyrophosphate isomerase</fullName>
    </alternativeName>
    <alternativeName>
        <fullName evidence="11">Type 2 isopentenyl diphosphate isomerase</fullName>
        <shortName evidence="11">IDI-2</shortName>
    </alternativeName>
</protein>
<comment type="subunit">
    <text evidence="10 11">Homooctamer. Dimer of tetramers.</text>
</comment>
<dbReference type="SMART" id="SM01240">
    <property type="entry name" value="IMPDH"/>
    <property type="match status" value="1"/>
</dbReference>
<keyword evidence="5 11" id="KW-0479">Metal-binding</keyword>
<evidence type="ECO:0000313" key="13">
    <source>
        <dbReference type="EMBL" id="RSL33480.1"/>
    </source>
</evidence>
<feature type="binding site" evidence="11">
    <location>
        <begin position="280"/>
        <end position="281"/>
    </location>
    <ligand>
        <name>FMN</name>
        <dbReference type="ChEBI" id="CHEBI:58210"/>
    </ligand>
</feature>
<sequence length="351" mass="37450">MSRAERKKDHINYALTNSVEQSNSFDDVHFVHNSLPETSVSNIDVSVMIGELPLSSPIIINAMTGGGGTETEVINGRLAAAAKNTGVAMAVGSQMAALKDSDEKSTYQTVRNHNKEGIIFSNLGSELTINQAEQAVEMLQADALQIHLNVIQELVMPEGDRDFQGALDRIIAVADAIDVPVIVKEVGFGLSRDAVKKLTNSGIQVVDTGGNGGTNFSSIENERRTAPFRFFDEWGISTVSSIVESVQETSSLSVIGSGGVRNGSDIAKAIALGADAAGMAGNVLAAVQQGGQKGAEQFLERCLEELKMIMAAVGAENIFELKKAPIVVTGSTREWLTERGIDTKEYSKRNH</sequence>
<comment type="catalytic activity">
    <reaction evidence="11">
        <text>isopentenyl diphosphate = dimethylallyl diphosphate</text>
        <dbReference type="Rhea" id="RHEA:23284"/>
        <dbReference type="ChEBI" id="CHEBI:57623"/>
        <dbReference type="ChEBI" id="CHEBI:128769"/>
        <dbReference type="EC" id="5.3.3.2"/>
    </reaction>
</comment>
<dbReference type="EMBL" id="RBVX01000008">
    <property type="protein sequence ID" value="RSL33480.1"/>
    <property type="molecule type" value="Genomic_DNA"/>
</dbReference>
<comment type="cofactor">
    <cofactor evidence="1 11">
        <name>FMN</name>
        <dbReference type="ChEBI" id="CHEBI:58210"/>
    </cofactor>
</comment>
<dbReference type="HAMAP" id="MF_00354">
    <property type="entry name" value="Idi_2"/>
    <property type="match status" value="1"/>
</dbReference>
<evidence type="ECO:0000256" key="2">
    <source>
        <dbReference type="ARBA" id="ARBA00022490"/>
    </source>
</evidence>
<comment type="cofactor">
    <cofactor evidence="11">
        <name>Mg(2+)</name>
        <dbReference type="ChEBI" id="CHEBI:18420"/>
    </cofactor>
</comment>
<accession>A0A428N4S1</accession>
<feature type="binding site" evidence="11">
    <location>
        <position position="93"/>
    </location>
    <ligand>
        <name>FMN</name>
        <dbReference type="ChEBI" id="CHEBI:58210"/>
    </ligand>
</feature>
<dbReference type="SUPFAM" id="SSF51395">
    <property type="entry name" value="FMN-linked oxidoreductases"/>
    <property type="match status" value="1"/>
</dbReference>
<keyword evidence="14" id="KW-1185">Reference proteome</keyword>
<comment type="similarity">
    <text evidence="11">Belongs to the IPP isomerase type 2 family.</text>
</comment>
<feature type="binding site" evidence="11">
    <location>
        <begin position="259"/>
        <end position="261"/>
    </location>
    <ligand>
        <name>FMN</name>
        <dbReference type="ChEBI" id="CHEBI:58210"/>
    </ligand>
</feature>
<dbReference type="GO" id="GO:0008299">
    <property type="term" value="P:isoprenoid biosynthetic process"/>
    <property type="evidence" value="ECO:0007669"/>
    <property type="project" value="UniProtKB-UniRule"/>
</dbReference>
<dbReference type="Proteomes" id="UP000275076">
    <property type="component" value="Unassembled WGS sequence"/>
</dbReference>
<evidence type="ECO:0000256" key="11">
    <source>
        <dbReference type="HAMAP-Rule" id="MF_00354"/>
    </source>
</evidence>
<feature type="binding site" evidence="11">
    <location>
        <position position="214"/>
    </location>
    <ligand>
        <name>FMN</name>
        <dbReference type="ChEBI" id="CHEBI:58210"/>
    </ligand>
</feature>
<evidence type="ECO:0000256" key="8">
    <source>
        <dbReference type="ARBA" id="ARBA00023229"/>
    </source>
</evidence>
<evidence type="ECO:0000256" key="5">
    <source>
        <dbReference type="ARBA" id="ARBA00022723"/>
    </source>
</evidence>
<evidence type="ECO:0000256" key="6">
    <source>
        <dbReference type="ARBA" id="ARBA00022842"/>
    </source>
</evidence>
<comment type="cofactor">
    <cofactor evidence="11">
        <name>NADPH</name>
        <dbReference type="ChEBI" id="CHEBI:57783"/>
    </cofactor>
</comment>
<evidence type="ECO:0000256" key="7">
    <source>
        <dbReference type="ARBA" id="ARBA00022857"/>
    </source>
</evidence>
<dbReference type="RefSeq" id="WP_125555886.1">
    <property type="nucleotide sequence ID" value="NZ_RBVX01000008.1"/>
</dbReference>
<keyword evidence="9 11" id="KW-0413">Isomerase</keyword>
<dbReference type="EC" id="5.3.3.2" evidence="11"/>
<feature type="binding site" evidence="11">
    <location>
        <begin position="6"/>
        <end position="7"/>
    </location>
    <ligand>
        <name>substrate</name>
    </ligand>
</feature>
<evidence type="ECO:0000256" key="1">
    <source>
        <dbReference type="ARBA" id="ARBA00001917"/>
    </source>
</evidence>
<feature type="binding site" evidence="11">
    <location>
        <begin position="62"/>
        <end position="64"/>
    </location>
    <ligand>
        <name>FMN</name>
        <dbReference type="ChEBI" id="CHEBI:58210"/>
    </ligand>
</feature>
<feature type="domain" description="FMN-dependent dehydrogenase" evidence="12">
    <location>
        <begin position="167"/>
        <end position="324"/>
    </location>
</feature>
<comment type="function">
    <text evidence="11">Involved in the biosynthesis of isoprenoids. Catalyzes the 1,3-allylic rearrangement of the homoallylic substrate isopentenyl (IPP) to its allylic isomer, dimethylallyl diphosphate (DMAPP).</text>
</comment>
<evidence type="ECO:0000313" key="14">
    <source>
        <dbReference type="Proteomes" id="UP000275076"/>
    </source>
</evidence>
<dbReference type="InterPro" id="IPR011179">
    <property type="entry name" value="IPdP_isomerase"/>
</dbReference>
<reference evidence="13 14" key="1">
    <citation type="submission" date="2018-10" db="EMBL/GenBank/DDBJ databases">
        <title>Draft genome sequence of Bacillus salarius IM0101, isolated from a hypersaline soil in Inner Mongolia, China.</title>
        <authorList>
            <person name="Yamprayoonswat W."/>
            <person name="Boonvisut S."/>
            <person name="Jumpathong W."/>
            <person name="Sittihan S."/>
            <person name="Ruangsuj P."/>
            <person name="Wanthongcharoen S."/>
            <person name="Thongpramul N."/>
            <person name="Pimmason S."/>
            <person name="Yu B."/>
            <person name="Yasawong M."/>
        </authorList>
    </citation>
    <scope>NUCLEOTIDE SEQUENCE [LARGE SCALE GENOMIC DNA]</scope>
    <source>
        <strain evidence="13 14">IM0101</strain>
    </source>
</reference>
<keyword evidence="6 11" id="KW-0460">Magnesium</keyword>
<dbReference type="AlphaFoldDB" id="A0A428N4S1"/>
<evidence type="ECO:0000256" key="4">
    <source>
        <dbReference type="ARBA" id="ARBA00022643"/>
    </source>
</evidence>
<dbReference type="OrthoDB" id="9795032at2"/>
<dbReference type="Pfam" id="PF01070">
    <property type="entry name" value="FMN_dh"/>
    <property type="match status" value="1"/>
</dbReference>
<dbReference type="CDD" id="cd02811">
    <property type="entry name" value="IDI-2_FMN"/>
    <property type="match status" value="1"/>
</dbReference>
<proteinExistence type="inferred from homology"/>
<evidence type="ECO:0000259" key="12">
    <source>
        <dbReference type="Pfam" id="PF01070"/>
    </source>
</evidence>